<accession>A0A4Q0T2N6</accession>
<feature type="signal peptide" evidence="1">
    <location>
        <begin position="1"/>
        <end position="20"/>
    </location>
</feature>
<keyword evidence="3" id="KW-1185">Reference proteome</keyword>
<protein>
    <submittedName>
        <fullName evidence="2">Uncharacterized protein</fullName>
    </submittedName>
</protein>
<feature type="chain" id="PRO_5020334554" evidence="1">
    <location>
        <begin position="21"/>
        <end position="163"/>
    </location>
</feature>
<dbReference type="Proteomes" id="UP000289437">
    <property type="component" value="Unassembled WGS sequence"/>
</dbReference>
<evidence type="ECO:0000256" key="1">
    <source>
        <dbReference type="SAM" id="SignalP"/>
    </source>
</evidence>
<dbReference type="AlphaFoldDB" id="A0A4Q0T2N6"/>
<keyword evidence="1" id="KW-0732">Signal</keyword>
<organism evidence="2 3">
    <name type="scientific">Granulicella sibirica</name>
    <dbReference type="NCBI Taxonomy" id="2479048"/>
    <lineage>
        <taxon>Bacteria</taxon>
        <taxon>Pseudomonadati</taxon>
        <taxon>Acidobacteriota</taxon>
        <taxon>Terriglobia</taxon>
        <taxon>Terriglobales</taxon>
        <taxon>Acidobacteriaceae</taxon>
        <taxon>Granulicella</taxon>
    </lineage>
</organism>
<evidence type="ECO:0000313" key="2">
    <source>
        <dbReference type="EMBL" id="RXH55831.1"/>
    </source>
</evidence>
<reference evidence="3" key="2">
    <citation type="submission" date="2019-02" db="EMBL/GenBank/DDBJ databases">
        <title>Granulicella sibirica sp. nov., a psychrotolerant acidobacterium isolated from an organic soil layer in forested tundra, West Siberia.</title>
        <authorList>
            <person name="Oshkin I.Y."/>
            <person name="Kulichevskaya I.S."/>
            <person name="Rijpstra W.I.C."/>
            <person name="Sinninghe Damste J.S."/>
            <person name="Rakitin A.L."/>
            <person name="Ravin N.V."/>
            <person name="Dedysh S.N."/>
        </authorList>
    </citation>
    <scope>NUCLEOTIDE SEQUENCE [LARGE SCALE GENOMIC DNA]</scope>
    <source>
        <strain evidence="3">AF10</strain>
    </source>
</reference>
<proteinExistence type="predicted"/>
<dbReference type="EMBL" id="RDSM01000002">
    <property type="protein sequence ID" value="RXH55831.1"/>
    <property type="molecule type" value="Genomic_DNA"/>
</dbReference>
<sequence>MMRVAVLFLFCSLRAGELFAQAGGVLGDCPIGMRARYEGGLTAQRVTDGKVEVVQRMHLNFWNLEKREVAGAAASFHGYTAQVRYAPLEPSGKGGSDISRTVDFQLALGKGEMATKPLALKSFGSVSWIDLRSVTYADGSVWKAAEGSNCRIEPDRFLLVGGQ</sequence>
<reference evidence="2 3" key="1">
    <citation type="submission" date="2018-11" db="EMBL/GenBank/DDBJ databases">
        <authorList>
            <person name="Mardanov A.V."/>
            <person name="Ravin N.V."/>
            <person name="Dedysh S.N."/>
        </authorList>
    </citation>
    <scope>NUCLEOTIDE SEQUENCE [LARGE SCALE GENOMIC DNA]</scope>
    <source>
        <strain evidence="2 3">AF10</strain>
    </source>
</reference>
<name>A0A4Q0T2N6_9BACT</name>
<evidence type="ECO:0000313" key="3">
    <source>
        <dbReference type="Proteomes" id="UP000289437"/>
    </source>
</evidence>
<comment type="caution">
    <text evidence="2">The sequence shown here is derived from an EMBL/GenBank/DDBJ whole genome shotgun (WGS) entry which is preliminary data.</text>
</comment>
<gene>
    <name evidence="2" type="ORF">GRAN_2688</name>
</gene>